<accession>A0A5S4F514</accession>
<dbReference type="AlphaFoldDB" id="A0A5S4F514"/>
<evidence type="ECO:0000313" key="1">
    <source>
        <dbReference type="EMBL" id="TMR11262.1"/>
    </source>
</evidence>
<organism evidence="1 2">
    <name type="scientific">Nonomuraea turkmeniaca</name>
    <dbReference type="NCBI Taxonomy" id="103838"/>
    <lineage>
        <taxon>Bacteria</taxon>
        <taxon>Bacillati</taxon>
        <taxon>Actinomycetota</taxon>
        <taxon>Actinomycetes</taxon>
        <taxon>Streptosporangiales</taxon>
        <taxon>Streptosporangiaceae</taxon>
        <taxon>Nonomuraea</taxon>
    </lineage>
</organism>
<reference evidence="1 2" key="1">
    <citation type="submission" date="2019-05" db="EMBL/GenBank/DDBJ databases">
        <title>Draft genome sequence of Nonomuraea turkmeniaca DSM 43926.</title>
        <authorList>
            <person name="Saricaoglu S."/>
            <person name="Isik K."/>
        </authorList>
    </citation>
    <scope>NUCLEOTIDE SEQUENCE [LARGE SCALE GENOMIC DNA]</scope>
    <source>
        <strain evidence="1 2">DSM 43926</strain>
    </source>
</reference>
<protein>
    <submittedName>
        <fullName evidence="1">Uncharacterized protein</fullName>
    </submittedName>
</protein>
<evidence type="ECO:0000313" key="2">
    <source>
        <dbReference type="Proteomes" id="UP000309128"/>
    </source>
</evidence>
<dbReference type="RefSeq" id="WP_138671179.1">
    <property type="nucleotide sequence ID" value="NZ_VCKY01000162.1"/>
</dbReference>
<comment type="caution">
    <text evidence="1">The sequence shown here is derived from an EMBL/GenBank/DDBJ whole genome shotgun (WGS) entry which is preliminary data.</text>
</comment>
<sequence length="202" mass="22594">MMVRWRVKMADRELRLNSIHRYVKSSPTFVLEEHSHCEVPAGCGGVVLRWRNPRESVPVTIRVALRDATEARFTVDGVPPASAVPLLKPGVHVFTAEVTAATSSRPTLLLAMYHGDPRTGMILLSSPDGSFRWTPEAPHDDSWLEAGFDDTDWLPMTAGVFPDDADDRRGHQVLELGAQPLSAPAERLWMRRLFHVPAPFEH</sequence>
<gene>
    <name evidence="1" type="ORF">ETD86_36370</name>
</gene>
<dbReference type="EMBL" id="VCKY01000162">
    <property type="protein sequence ID" value="TMR11262.1"/>
    <property type="molecule type" value="Genomic_DNA"/>
</dbReference>
<dbReference type="Proteomes" id="UP000309128">
    <property type="component" value="Unassembled WGS sequence"/>
</dbReference>
<keyword evidence="2" id="KW-1185">Reference proteome</keyword>
<dbReference type="OrthoDB" id="5513258at2"/>
<name>A0A5S4F514_9ACTN</name>
<dbReference type="Gene3D" id="2.60.120.260">
    <property type="entry name" value="Galactose-binding domain-like"/>
    <property type="match status" value="1"/>
</dbReference>
<proteinExistence type="predicted"/>